<name>A0A6P7GYB6_DIAVI</name>
<dbReference type="SUPFAM" id="SSF56112">
    <property type="entry name" value="Protein kinase-like (PK-like)"/>
    <property type="match status" value="1"/>
</dbReference>
<proteinExistence type="predicted"/>
<dbReference type="InterPro" id="IPR011009">
    <property type="entry name" value="Kinase-like_dom_sf"/>
</dbReference>
<sequence>MAAVSTKDQLHSWIQRSIGTEHFTDYVQNTTQNYVVDIFFVKIDLQPINGKDVLYLVLKTNKKSSGQEKCVFVVQGLCKREVFFYGTILKEYQEFQSDQKLPILLDMVPNCYKTFLENDNEVIILENLKKEGYVLHSREEPMNILHLEMGLKSYAKLHAMSFALKDQKRDIFENMSKNCSSLIREVFVNLKTMYDTKSSALVETLKEAGRPDLSIVYKKYINDKSIHNRIMEVWDTISKDQAFSHTDCHNANMMFQYKVCYKQFSDLV</sequence>
<organism evidence="1">
    <name type="scientific">Diabrotica virgifera virgifera</name>
    <name type="common">western corn rootworm</name>
    <dbReference type="NCBI Taxonomy" id="50390"/>
    <lineage>
        <taxon>Eukaryota</taxon>
        <taxon>Metazoa</taxon>
        <taxon>Ecdysozoa</taxon>
        <taxon>Arthropoda</taxon>
        <taxon>Hexapoda</taxon>
        <taxon>Insecta</taxon>
        <taxon>Pterygota</taxon>
        <taxon>Neoptera</taxon>
        <taxon>Endopterygota</taxon>
        <taxon>Coleoptera</taxon>
        <taxon>Polyphaga</taxon>
        <taxon>Cucujiformia</taxon>
        <taxon>Chrysomeloidea</taxon>
        <taxon>Chrysomelidae</taxon>
        <taxon>Galerucinae</taxon>
        <taxon>Diabroticina</taxon>
        <taxon>Diabroticites</taxon>
        <taxon>Diabrotica</taxon>
    </lineage>
</organism>
<dbReference type="Pfam" id="PF02958">
    <property type="entry name" value="EcKL"/>
    <property type="match status" value="1"/>
</dbReference>
<dbReference type="RefSeq" id="XP_028150423.1">
    <property type="nucleotide sequence ID" value="XM_028294622.1"/>
</dbReference>
<dbReference type="PANTHER" id="PTHR11012:SF30">
    <property type="entry name" value="PROTEIN KINASE-LIKE DOMAIN-CONTAINING"/>
    <property type="match status" value="1"/>
</dbReference>
<dbReference type="InterPro" id="IPR004119">
    <property type="entry name" value="EcKL"/>
</dbReference>
<evidence type="ECO:0000313" key="1">
    <source>
        <dbReference type="RefSeq" id="XP_028150423.1"/>
    </source>
</evidence>
<accession>A0A6P7GYB6</accession>
<dbReference type="AlphaFoldDB" id="A0A6P7GYB6"/>
<gene>
    <name evidence="1" type="primary">LOC114343778</name>
</gene>
<dbReference type="InParanoid" id="A0A6P7GYB6"/>
<protein>
    <submittedName>
        <fullName evidence="1">Uncharacterized protein LOC114343778</fullName>
    </submittedName>
</protein>
<dbReference type="PANTHER" id="PTHR11012">
    <property type="entry name" value="PROTEIN KINASE-LIKE DOMAIN-CONTAINING"/>
    <property type="match status" value="1"/>
</dbReference>
<reference evidence="1" key="1">
    <citation type="submission" date="2025-08" db="UniProtKB">
        <authorList>
            <consortium name="RefSeq"/>
        </authorList>
    </citation>
    <scope>IDENTIFICATION</scope>
    <source>
        <tissue evidence="1">Whole insect</tissue>
    </source>
</reference>